<keyword evidence="2" id="KW-0813">Transport</keyword>
<dbReference type="STRING" id="1777144.AWB83_01928"/>
<keyword evidence="5 6" id="KW-0472">Membrane</keyword>
<dbReference type="Gene3D" id="1.20.1250.20">
    <property type="entry name" value="MFS general substrate transporter like domains"/>
    <property type="match status" value="2"/>
</dbReference>
<reference evidence="8" key="1">
    <citation type="submission" date="2016-01" db="EMBL/GenBank/DDBJ databases">
        <authorList>
            <person name="Peeters C."/>
        </authorList>
    </citation>
    <scope>NUCLEOTIDE SEQUENCE [LARGE SCALE GENOMIC DNA]</scope>
    <source>
        <strain evidence="8">LMG 29326</strain>
    </source>
</reference>
<protein>
    <submittedName>
        <fullName evidence="8">Major facilitator transporter</fullName>
    </submittedName>
</protein>
<dbReference type="InterPro" id="IPR036259">
    <property type="entry name" value="MFS_trans_sf"/>
</dbReference>
<feature type="transmembrane region" description="Helical" evidence="6">
    <location>
        <begin position="367"/>
        <end position="389"/>
    </location>
</feature>
<keyword evidence="4 6" id="KW-1133">Transmembrane helix</keyword>
<evidence type="ECO:0000256" key="3">
    <source>
        <dbReference type="ARBA" id="ARBA00022692"/>
    </source>
</evidence>
<comment type="subcellular location">
    <subcellularLocation>
        <location evidence="1">Membrane</location>
        <topology evidence="1">Multi-pass membrane protein</topology>
    </subcellularLocation>
</comment>
<dbReference type="InterPro" id="IPR020846">
    <property type="entry name" value="MFS_dom"/>
</dbReference>
<keyword evidence="3 6" id="KW-0812">Transmembrane</keyword>
<feature type="transmembrane region" description="Helical" evidence="6">
    <location>
        <begin position="235"/>
        <end position="255"/>
    </location>
</feature>
<dbReference type="GO" id="GO:0016020">
    <property type="term" value="C:membrane"/>
    <property type="evidence" value="ECO:0007669"/>
    <property type="project" value="UniProtKB-SubCell"/>
</dbReference>
<evidence type="ECO:0000256" key="2">
    <source>
        <dbReference type="ARBA" id="ARBA00022448"/>
    </source>
</evidence>
<dbReference type="InterPro" id="IPR044770">
    <property type="entry name" value="MFS_spinster-like"/>
</dbReference>
<evidence type="ECO:0000259" key="7">
    <source>
        <dbReference type="PROSITE" id="PS50850"/>
    </source>
</evidence>
<dbReference type="Proteomes" id="UP000054978">
    <property type="component" value="Unassembled WGS sequence"/>
</dbReference>
<evidence type="ECO:0000256" key="6">
    <source>
        <dbReference type="SAM" id="Phobius"/>
    </source>
</evidence>
<name>A0A158AJV5_9BURK</name>
<dbReference type="EMBL" id="FCOB02000007">
    <property type="protein sequence ID" value="SAK57866.1"/>
    <property type="molecule type" value="Genomic_DNA"/>
</dbReference>
<dbReference type="PANTHER" id="PTHR23505">
    <property type="entry name" value="SPINSTER"/>
    <property type="match status" value="1"/>
</dbReference>
<proteinExistence type="predicted"/>
<dbReference type="PROSITE" id="PS50850">
    <property type="entry name" value="MFS"/>
    <property type="match status" value="1"/>
</dbReference>
<evidence type="ECO:0000256" key="1">
    <source>
        <dbReference type="ARBA" id="ARBA00004141"/>
    </source>
</evidence>
<feature type="transmembrane region" description="Helical" evidence="6">
    <location>
        <begin position="64"/>
        <end position="84"/>
    </location>
</feature>
<dbReference type="SUPFAM" id="SSF103473">
    <property type="entry name" value="MFS general substrate transporter"/>
    <property type="match status" value="1"/>
</dbReference>
<evidence type="ECO:0000313" key="9">
    <source>
        <dbReference type="Proteomes" id="UP000054978"/>
    </source>
</evidence>
<dbReference type="PANTHER" id="PTHR23505:SF79">
    <property type="entry name" value="PROTEIN SPINSTER"/>
    <property type="match status" value="1"/>
</dbReference>
<feature type="transmembrane region" description="Helical" evidence="6">
    <location>
        <begin position="395"/>
        <end position="416"/>
    </location>
</feature>
<feature type="transmembrane region" description="Helical" evidence="6">
    <location>
        <begin position="305"/>
        <end position="327"/>
    </location>
</feature>
<gene>
    <name evidence="8" type="ORF">AWB83_01928</name>
</gene>
<dbReference type="AlphaFoldDB" id="A0A158AJV5"/>
<evidence type="ECO:0000256" key="4">
    <source>
        <dbReference type="ARBA" id="ARBA00022989"/>
    </source>
</evidence>
<sequence length="449" mass="47583">MHVISDAPSASHHDGYVTGPHQAWFAFVMTFALMLFDFIDRQVIVSLFPHIRSEWGLSDKQLGSLVSIVSIVVAAGGIPVALIADRKGRVKSIIVMAIAWSLATISCMFTGNYGQLFAARAVVGLGETGYGSVGAALISTLFPRRLRSAALGAFFAAPSLGSVLGVFLGGIIAAHWGWKAAFGVVGVPGLVLALVYLRVRDYDSVPLTSGTSRAPQRLGETLSHIFGTLARTPTLLFVCAGAAAQLVTVSAIWSWLPSYLNRYHAMDAEAASRAAAAVVLIGALSCTFWGIAVGRVAQRKPRNKLPALSVLCVTTSAIFITAFGGHYTGDVQFRWIVVGAFFMNCTVGVVAGVAMDVIHPGMRSTGAAVLSLFQNMFGLAVGPFLAGILSDRWGLQHALTLTPLFSLLAAVFFAIAMRSYDQDVARIAAVERDVAPAVAEDRVPEPQTE</sequence>
<evidence type="ECO:0000256" key="5">
    <source>
        <dbReference type="ARBA" id="ARBA00023136"/>
    </source>
</evidence>
<feature type="domain" description="Major facilitator superfamily (MFS) profile" evidence="7">
    <location>
        <begin position="26"/>
        <end position="421"/>
    </location>
</feature>
<feature type="transmembrane region" description="Helical" evidence="6">
    <location>
        <begin position="150"/>
        <end position="174"/>
    </location>
</feature>
<feature type="transmembrane region" description="Helical" evidence="6">
    <location>
        <begin position="333"/>
        <end position="355"/>
    </location>
</feature>
<dbReference type="Pfam" id="PF07690">
    <property type="entry name" value="MFS_1"/>
    <property type="match status" value="1"/>
</dbReference>
<dbReference type="OrthoDB" id="7002695at2"/>
<organism evidence="8 9">
    <name type="scientific">Caballeronia ptereochthonis</name>
    <dbReference type="NCBI Taxonomy" id="1777144"/>
    <lineage>
        <taxon>Bacteria</taxon>
        <taxon>Pseudomonadati</taxon>
        <taxon>Pseudomonadota</taxon>
        <taxon>Betaproteobacteria</taxon>
        <taxon>Burkholderiales</taxon>
        <taxon>Burkholderiaceae</taxon>
        <taxon>Caballeronia</taxon>
    </lineage>
</organism>
<dbReference type="RefSeq" id="WP_087044668.1">
    <property type="nucleotide sequence ID" value="NZ_FCOB02000007.1"/>
</dbReference>
<keyword evidence="9" id="KW-1185">Reference proteome</keyword>
<dbReference type="GO" id="GO:0022857">
    <property type="term" value="F:transmembrane transporter activity"/>
    <property type="evidence" value="ECO:0007669"/>
    <property type="project" value="InterPro"/>
</dbReference>
<feature type="transmembrane region" description="Helical" evidence="6">
    <location>
        <begin position="180"/>
        <end position="199"/>
    </location>
</feature>
<feature type="transmembrane region" description="Helical" evidence="6">
    <location>
        <begin position="117"/>
        <end position="138"/>
    </location>
</feature>
<feature type="transmembrane region" description="Helical" evidence="6">
    <location>
        <begin position="23"/>
        <end position="44"/>
    </location>
</feature>
<evidence type="ECO:0000313" key="8">
    <source>
        <dbReference type="EMBL" id="SAK57866.1"/>
    </source>
</evidence>
<dbReference type="InterPro" id="IPR011701">
    <property type="entry name" value="MFS"/>
</dbReference>
<feature type="transmembrane region" description="Helical" evidence="6">
    <location>
        <begin position="275"/>
        <end position="293"/>
    </location>
</feature>
<accession>A0A158AJV5</accession>
<comment type="caution">
    <text evidence="8">The sequence shown here is derived from an EMBL/GenBank/DDBJ whole genome shotgun (WGS) entry which is preliminary data.</text>
</comment>
<feature type="transmembrane region" description="Helical" evidence="6">
    <location>
        <begin position="93"/>
        <end position="111"/>
    </location>
</feature>